<evidence type="ECO:0000313" key="1">
    <source>
        <dbReference type="EMBL" id="KAJ9660546.1"/>
    </source>
</evidence>
<accession>A0ACC3AEI9</accession>
<dbReference type="Proteomes" id="UP001172386">
    <property type="component" value="Unassembled WGS sequence"/>
</dbReference>
<sequence length="331" mass="35470">MSSLTSDMDNSPYVRPPTPQALLHRAPDKPDFAETSLTKPNKYIILLLAPTSVAGKVQIATLVSKSLSCPLFQGDSLHESSAKAAAVGASRSDDGGRGRYQRMWMSKMTRTGLLFPEESRPANEGFSGFGGGSSSTSRRGSESSISSTTSFGGGSAAGFTASSAVDAGNQFMTSGGMFGTSQYVNRPVFAVSEEERNRKLNPALMVLTHPELEAWHKDAIREATGEYGIGIIFVPLFKTDAEHDDELEEIEDDELPVLRPLDPRTISQFTSFDALRAAAGGFDGGKKSKYGKGKEGNLEEEMVLEVDIEGSVEEIIEEVVKGVRDVMSGPA</sequence>
<protein>
    <submittedName>
        <fullName evidence="1">Uncharacterized protein</fullName>
    </submittedName>
</protein>
<comment type="caution">
    <text evidence="1">The sequence shown here is derived from an EMBL/GenBank/DDBJ whole genome shotgun (WGS) entry which is preliminary data.</text>
</comment>
<reference evidence="1" key="1">
    <citation type="submission" date="2022-10" db="EMBL/GenBank/DDBJ databases">
        <title>Culturing micro-colonial fungi from biological soil crusts in the Mojave desert and describing Neophaeococcomyces mojavensis, and introducing the new genera and species Taxawa tesnikishii.</title>
        <authorList>
            <person name="Kurbessoian T."/>
            <person name="Stajich J.E."/>
        </authorList>
    </citation>
    <scope>NUCLEOTIDE SEQUENCE</scope>
    <source>
        <strain evidence="1">JES_112</strain>
    </source>
</reference>
<keyword evidence="2" id="KW-1185">Reference proteome</keyword>
<organism evidence="1 2">
    <name type="scientific">Neophaeococcomyces mojaviensis</name>
    <dbReference type="NCBI Taxonomy" id="3383035"/>
    <lineage>
        <taxon>Eukaryota</taxon>
        <taxon>Fungi</taxon>
        <taxon>Dikarya</taxon>
        <taxon>Ascomycota</taxon>
        <taxon>Pezizomycotina</taxon>
        <taxon>Eurotiomycetes</taxon>
        <taxon>Chaetothyriomycetidae</taxon>
        <taxon>Chaetothyriales</taxon>
        <taxon>Chaetothyriales incertae sedis</taxon>
        <taxon>Neophaeococcomyces</taxon>
    </lineage>
</organism>
<proteinExistence type="predicted"/>
<dbReference type="EMBL" id="JAPDRQ010000030">
    <property type="protein sequence ID" value="KAJ9660546.1"/>
    <property type="molecule type" value="Genomic_DNA"/>
</dbReference>
<name>A0ACC3AEI9_9EURO</name>
<gene>
    <name evidence="1" type="ORF">H2198_002483</name>
</gene>
<evidence type="ECO:0000313" key="2">
    <source>
        <dbReference type="Proteomes" id="UP001172386"/>
    </source>
</evidence>